<name>A0A0D9W290_9ORYZ</name>
<protein>
    <submittedName>
        <fullName evidence="1">Uncharacterized protein</fullName>
    </submittedName>
</protein>
<accession>A0A0D9W290</accession>
<evidence type="ECO:0000313" key="1">
    <source>
        <dbReference type="EnsemblPlants" id="LPERR04G01600.1"/>
    </source>
</evidence>
<dbReference type="EnsemblPlants" id="LPERR04G01600.1">
    <property type="protein sequence ID" value="LPERR04G01600.1"/>
    <property type="gene ID" value="LPERR04G01600"/>
</dbReference>
<reference evidence="1 2" key="1">
    <citation type="submission" date="2012-08" db="EMBL/GenBank/DDBJ databases">
        <title>Oryza genome evolution.</title>
        <authorList>
            <person name="Wing R.A."/>
        </authorList>
    </citation>
    <scope>NUCLEOTIDE SEQUENCE</scope>
</reference>
<dbReference type="STRING" id="77586.A0A0D9W290"/>
<dbReference type="HOGENOM" id="CLU_1572907_0_0_1"/>
<dbReference type="AlphaFoldDB" id="A0A0D9W290"/>
<reference evidence="2" key="2">
    <citation type="submission" date="2013-12" db="EMBL/GenBank/DDBJ databases">
        <authorList>
            <person name="Yu Y."/>
            <person name="Lee S."/>
            <person name="de Baynast K."/>
            <person name="Wissotski M."/>
            <person name="Liu L."/>
            <person name="Talag J."/>
            <person name="Goicoechea J."/>
            <person name="Angelova A."/>
            <person name="Jetty R."/>
            <person name="Kudrna D."/>
            <person name="Golser W."/>
            <person name="Rivera L."/>
            <person name="Zhang J."/>
            <person name="Wing R."/>
        </authorList>
    </citation>
    <scope>NUCLEOTIDE SEQUENCE</scope>
</reference>
<dbReference type="Gramene" id="LPERR04G01600.1">
    <property type="protein sequence ID" value="LPERR04G01600.1"/>
    <property type="gene ID" value="LPERR04G01600"/>
</dbReference>
<evidence type="ECO:0000313" key="2">
    <source>
        <dbReference type="Proteomes" id="UP000032180"/>
    </source>
</evidence>
<reference evidence="1" key="3">
    <citation type="submission" date="2015-04" db="UniProtKB">
        <authorList>
            <consortium name="EnsemblPlants"/>
        </authorList>
    </citation>
    <scope>IDENTIFICATION</scope>
</reference>
<dbReference type="Proteomes" id="UP000032180">
    <property type="component" value="Chromosome 4"/>
</dbReference>
<proteinExistence type="predicted"/>
<sequence>MAMAMLDNSPEGALYVGLLLVAISFPSLSQPHQFCNRSWLHVVGYIFQVFHKTMWFIYHTVVYISDLHGDISMWCKCHGGQGHRFASPQGTWQGCMWCVPLVAGSHEAASVTLLNPFTSVHVMLPPTDRNIALASFKSVSMVDGLGWVLHYVPGVVKSINLKNMWEVFYS</sequence>
<organism evidence="1 2">
    <name type="scientific">Leersia perrieri</name>
    <dbReference type="NCBI Taxonomy" id="77586"/>
    <lineage>
        <taxon>Eukaryota</taxon>
        <taxon>Viridiplantae</taxon>
        <taxon>Streptophyta</taxon>
        <taxon>Embryophyta</taxon>
        <taxon>Tracheophyta</taxon>
        <taxon>Spermatophyta</taxon>
        <taxon>Magnoliopsida</taxon>
        <taxon>Liliopsida</taxon>
        <taxon>Poales</taxon>
        <taxon>Poaceae</taxon>
        <taxon>BOP clade</taxon>
        <taxon>Oryzoideae</taxon>
        <taxon>Oryzeae</taxon>
        <taxon>Oryzinae</taxon>
        <taxon>Leersia</taxon>
    </lineage>
</organism>
<keyword evidence="2" id="KW-1185">Reference proteome</keyword>